<reference evidence="3 4" key="1">
    <citation type="submission" date="2016-10" db="EMBL/GenBank/DDBJ databases">
        <authorList>
            <person name="de Groot N.N."/>
        </authorList>
    </citation>
    <scope>NUCLEOTIDE SEQUENCE [LARGE SCALE GENOMIC DNA]</scope>
    <source>
        <strain evidence="3 4">DSM 19981</strain>
    </source>
</reference>
<evidence type="ECO:0000256" key="1">
    <source>
        <dbReference type="SAM" id="MobiDB-lite"/>
    </source>
</evidence>
<organism evidence="3 4">
    <name type="scientific">Falsiroseomonas stagni DSM 19981</name>
    <dbReference type="NCBI Taxonomy" id="1123062"/>
    <lineage>
        <taxon>Bacteria</taxon>
        <taxon>Pseudomonadati</taxon>
        <taxon>Pseudomonadota</taxon>
        <taxon>Alphaproteobacteria</taxon>
        <taxon>Acetobacterales</taxon>
        <taxon>Roseomonadaceae</taxon>
        <taxon>Falsiroseomonas</taxon>
    </lineage>
</organism>
<dbReference type="GO" id="GO:0016747">
    <property type="term" value="F:acyltransferase activity, transferring groups other than amino-acyl groups"/>
    <property type="evidence" value="ECO:0007669"/>
    <property type="project" value="InterPro"/>
</dbReference>
<dbReference type="PANTHER" id="PTHR43792">
    <property type="entry name" value="GNAT FAMILY, PUTATIVE (AFU_ORTHOLOGUE AFUA_3G00765)-RELATED-RELATED"/>
    <property type="match status" value="1"/>
</dbReference>
<dbReference type="PROSITE" id="PS51186">
    <property type="entry name" value="GNAT"/>
    <property type="match status" value="1"/>
</dbReference>
<evidence type="ECO:0000313" key="4">
    <source>
        <dbReference type="Proteomes" id="UP000199473"/>
    </source>
</evidence>
<sequence length="218" mass="23623">MRSARRGDLRPATPAEAPDGARGQCGEAKPAERALAIEAPESNTNEPLQAAVGVRLDTPRLRLRPHSVEDFEALATLWADPAVTRFIGGRPATREESWGRLLRYAGLWRLLGFGYWAVEDRETGAYLGDVGFADFHRPLDPAPPALPEMGWVLSPAVHGKGLATEAAAAALAWLGRDCFCMIDPAHAGSLRVAAKLGFVQVGVPRYRDGVTTLLIRRH</sequence>
<keyword evidence="3" id="KW-0808">Transferase</keyword>
<dbReference type="STRING" id="1123062.SAMN02745775_10735"/>
<evidence type="ECO:0000259" key="2">
    <source>
        <dbReference type="PROSITE" id="PS51186"/>
    </source>
</evidence>
<keyword evidence="4" id="KW-1185">Reference proteome</keyword>
<dbReference type="InterPro" id="IPR051531">
    <property type="entry name" value="N-acetyltransferase"/>
</dbReference>
<name>A0A1I4C850_9PROT</name>
<accession>A0A1I4C850</accession>
<dbReference type="InterPro" id="IPR016181">
    <property type="entry name" value="Acyl_CoA_acyltransferase"/>
</dbReference>
<dbReference type="InterPro" id="IPR000182">
    <property type="entry name" value="GNAT_dom"/>
</dbReference>
<dbReference type="SUPFAM" id="SSF55729">
    <property type="entry name" value="Acyl-CoA N-acyltransferases (Nat)"/>
    <property type="match status" value="1"/>
</dbReference>
<dbReference type="EMBL" id="FOSQ01000007">
    <property type="protein sequence ID" value="SFK77282.1"/>
    <property type="molecule type" value="Genomic_DNA"/>
</dbReference>
<dbReference type="Gene3D" id="3.40.630.30">
    <property type="match status" value="1"/>
</dbReference>
<feature type="domain" description="N-acetyltransferase" evidence="2">
    <location>
        <begin position="61"/>
        <end position="218"/>
    </location>
</feature>
<evidence type="ECO:0000313" key="3">
    <source>
        <dbReference type="EMBL" id="SFK77282.1"/>
    </source>
</evidence>
<dbReference type="RefSeq" id="WP_092961235.1">
    <property type="nucleotide sequence ID" value="NZ_FOSQ01000007.1"/>
</dbReference>
<dbReference type="PANTHER" id="PTHR43792:SF16">
    <property type="entry name" value="N-ACETYLTRANSFERASE DOMAIN-CONTAINING PROTEIN"/>
    <property type="match status" value="1"/>
</dbReference>
<feature type="region of interest" description="Disordered" evidence="1">
    <location>
        <begin position="1"/>
        <end position="44"/>
    </location>
</feature>
<dbReference type="AlphaFoldDB" id="A0A1I4C850"/>
<dbReference type="Proteomes" id="UP000199473">
    <property type="component" value="Unassembled WGS sequence"/>
</dbReference>
<protein>
    <submittedName>
        <fullName evidence="3">Protein N-acetyltransferase, RimJ/RimL family</fullName>
    </submittedName>
</protein>
<dbReference type="OrthoDB" id="6293260at2"/>
<proteinExistence type="predicted"/>
<gene>
    <name evidence="3" type="ORF">SAMN02745775_10735</name>
</gene>
<dbReference type="Pfam" id="PF13302">
    <property type="entry name" value="Acetyltransf_3"/>
    <property type="match status" value="1"/>
</dbReference>